<keyword evidence="2" id="KW-0812">Transmembrane</keyword>
<dbReference type="OrthoDB" id="4507588at2759"/>
<feature type="compositionally biased region" description="Low complexity" evidence="1">
    <location>
        <begin position="335"/>
        <end position="344"/>
    </location>
</feature>
<feature type="region of interest" description="Disordered" evidence="1">
    <location>
        <begin position="1"/>
        <end position="20"/>
    </location>
</feature>
<feature type="transmembrane region" description="Helical" evidence="2">
    <location>
        <begin position="227"/>
        <end position="252"/>
    </location>
</feature>
<dbReference type="AlphaFoldDB" id="A0A5N7CIU2"/>
<reference evidence="3" key="1">
    <citation type="submission" date="2019-04" db="EMBL/GenBank/DDBJ databases">
        <title>Friends and foes A comparative genomics studyof 23 Aspergillus species from section Flavi.</title>
        <authorList>
            <consortium name="DOE Joint Genome Institute"/>
            <person name="Kjaerbolling I."/>
            <person name="Vesth T."/>
            <person name="Frisvad J.C."/>
            <person name="Nybo J.L."/>
            <person name="Theobald S."/>
            <person name="Kildgaard S."/>
            <person name="Isbrandt T."/>
            <person name="Kuo A."/>
            <person name="Sato A."/>
            <person name="Lyhne E.K."/>
            <person name="Kogle M.E."/>
            <person name="Wiebenga A."/>
            <person name="Kun R.S."/>
            <person name="Lubbers R.J."/>
            <person name="Makela M.R."/>
            <person name="Barry K."/>
            <person name="Chovatia M."/>
            <person name="Clum A."/>
            <person name="Daum C."/>
            <person name="Haridas S."/>
            <person name="He G."/>
            <person name="LaButti K."/>
            <person name="Lipzen A."/>
            <person name="Mondo S."/>
            <person name="Riley R."/>
            <person name="Salamov A."/>
            <person name="Simmons B.A."/>
            <person name="Magnuson J.K."/>
            <person name="Henrissat B."/>
            <person name="Mortensen U.H."/>
            <person name="Larsen T.O."/>
            <person name="Devries R.P."/>
            <person name="Grigoriev I.V."/>
            <person name="Machida M."/>
            <person name="Baker S.E."/>
            <person name="Andersen M.R."/>
        </authorList>
    </citation>
    <scope>NUCLEOTIDE SEQUENCE [LARGE SCALE GENOMIC DNA]</scope>
    <source>
        <strain evidence="3">IBT 14317</strain>
    </source>
</reference>
<name>A0A5N7CIU2_PETAA</name>
<dbReference type="Proteomes" id="UP000326877">
    <property type="component" value="Unassembled WGS sequence"/>
</dbReference>
<feature type="transmembrane region" description="Helical" evidence="2">
    <location>
        <begin position="272"/>
        <end position="294"/>
    </location>
</feature>
<keyword evidence="2" id="KW-1133">Transmembrane helix</keyword>
<feature type="transmembrane region" description="Helical" evidence="2">
    <location>
        <begin position="148"/>
        <end position="168"/>
    </location>
</feature>
<feature type="transmembrane region" description="Helical" evidence="2">
    <location>
        <begin position="35"/>
        <end position="59"/>
    </location>
</feature>
<protein>
    <recommendedName>
        <fullName evidence="4">Integral membrane protein</fullName>
    </recommendedName>
</protein>
<organism evidence="3">
    <name type="scientific">Petromyces alliaceus</name>
    <name type="common">Aspergillus alliaceus</name>
    <dbReference type="NCBI Taxonomy" id="209559"/>
    <lineage>
        <taxon>Eukaryota</taxon>
        <taxon>Fungi</taxon>
        <taxon>Dikarya</taxon>
        <taxon>Ascomycota</taxon>
        <taxon>Pezizomycotina</taxon>
        <taxon>Eurotiomycetes</taxon>
        <taxon>Eurotiomycetidae</taxon>
        <taxon>Eurotiales</taxon>
        <taxon>Aspergillaceae</taxon>
        <taxon>Aspergillus</taxon>
        <taxon>Aspergillus subgen. Circumdati</taxon>
    </lineage>
</organism>
<accession>A0A5N7CIU2</accession>
<sequence length="344" mass="38226">MAPRRGGSSWSYGSSSSSSSSSCRSGAFSSQHAQIIIAFHGLFFLVFIALFCITTFKFLRSKQKKTALQRWFPFGFSIVFMVLGVIISIVTYVLLQCDISSINVYSQVNIAAQWFSMVATFLLIALIMIPICTRLVQGSPKIAKAVTTVHSLYVAMLAIVLLCDLSIYTRVIDATRRGGFNSSDLELPEHQKRLATAYHVLSVIGMLMASANMLFALARGHHLRKGILLPAIPLLIVSSLGMTILDLAHHIITRYLQEEYVRKGIAAYNRSLQAQLFLAYFFYASAFLAALLVASSRQLADNVSGPVKHIQQQPKYNGAMPVQQPYRAYPPQPQHQPQAQPRYQ</sequence>
<evidence type="ECO:0000313" key="3">
    <source>
        <dbReference type="EMBL" id="KAE8393789.1"/>
    </source>
</evidence>
<feature type="region of interest" description="Disordered" evidence="1">
    <location>
        <begin position="321"/>
        <end position="344"/>
    </location>
</feature>
<evidence type="ECO:0008006" key="4">
    <source>
        <dbReference type="Google" id="ProtNLM"/>
    </source>
</evidence>
<dbReference type="EMBL" id="ML735227">
    <property type="protein sequence ID" value="KAE8393789.1"/>
    <property type="molecule type" value="Genomic_DNA"/>
</dbReference>
<feature type="transmembrane region" description="Helical" evidence="2">
    <location>
        <begin position="196"/>
        <end position="215"/>
    </location>
</feature>
<evidence type="ECO:0000256" key="1">
    <source>
        <dbReference type="SAM" id="MobiDB-lite"/>
    </source>
</evidence>
<keyword evidence="2" id="KW-0472">Membrane</keyword>
<gene>
    <name evidence="3" type="ORF">BDV23DRAFT_28619</name>
</gene>
<proteinExistence type="predicted"/>
<evidence type="ECO:0000256" key="2">
    <source>
        <dbReference type="SAM" id="Phobius"/>
    </source>
</evidence>
<dbReference type="PROSITE" id="PS51257">
    <property type="entry name" value="PROKAR_LIPOPROTEIN"/>
    <property type="match status" value="1"/>
</dbReference>
<feature type="transmembrane region" description="Helical" evidence="2">
    <location>
        <begin position="114"/>
        <end position="136"/>
    </location>
</feature>
<feature type="transmembrane region" description="Helical" evidence="2">
    <location>
        <begin position="71"/>
        <end position="94"/>
    </location>
</feature>